<feature type="compositionally biased region" description="Acidic residues" evidence="1">
    <location>
        <begin position="176"/>
        <end position="190"/>
    </location>
</feature>
<sequence length="261" mass="29913">MALTNTVSDYSIEYRAQSRGDKRLSTEQPLDMHKLLEMHIEDLAGPDWHATKYQHSYDSKSDVLRFDMYVEKFIGTEQYIHEGEENTRLTVKPLNSGKFVKLTLKDIGSTRKLTQHAMGKYFGENSQFASQLKVWDLSPKEAVIELETCSVADEAIEKKVIDYKEDKITIRRYDPEEFDTGSDDSSDSDEGPAMADGLLNSKVVTYKGYKISVRSYSPEVSDTSSDESSGSEDISRRIELETICLWRNWQNLCPISIKERY</sequence>
<feature type="region of interest" description="Disordered" evidence="1">
    <location>
        <begin position="174"/>
        <end position="194"/>
    </location>
</feature>
<name>A0A7J7KE85_BUGNE</name>
<evidence type="ECO:0000313" key="3">
    <source>
        <dbReference type="Proteomes" id="UP000593567"/>
    </source>
</evidence>
<reference evidence="2" key="1">
    <citation type="submission" date="2020-06" db="EMBL/GenBank/DDBJ databases">
        <title>Draft genome of Bugula neritina, a colonial animal packing powerful symbionts and potential medicines.</title>
        <authorList>
            <person name="Rayko M."/>
        </authorList>
    </citation>
    <scope>NUCLEOTIDE SEQUENCE [LARGE SCALE GENOMIC DNA]</scope>
    <source>
        <strain evidence="2">Kwan_BN1</strain>
    </source>
</reference>
<organism evidence="2 3">
    <name type="scientific">Bugula neritina</name>
    <name type="common">Brown bryozoan</name>
    <name type="synonym">Sertularia neritina</name>
    <dbReference type="NCBI Taxonomy" id="10212"/>
    <lineage>
        <taxon>Eukaryota</taxon>
        <taxon>Metazoa</taxon>
        <taxon>Spiralia</taxon>
        <taxon>Lophotrochozoa</taxon>
        <taxon>Bryozoa</taxon>
        <taxon>Gymnolaemata</taxon>
        <taxon>Cheilostomatida</taxon>
        <taxon>Flustrina</taxon>
        <taxon>Buguloidea</taxon>
        <taxon>Bugulidae</taxon>
        <taxon>Bugula</taxon>
    </lineage>
</organism>
<keyword evidence="3" id="KW-1185">Reference proteome</keyword>
<comment type="caution">
    <text evidence="2">The sequence shown here is derived from an EMBL/GenBank/DDBJ whole genome shotgun (WGS) entry which is preliminary data.</text>
</comment>
<gene>
    <name evidence="2" type="ORF">EB796_004733</name>
</gene>
<dbReference type="EMBL" id="VXIV02000644">
    <property type="protein sequence ID" value="KAF6036949.1"/>
    <property type="molecule type" value="Genomic_DNA"/>
</dbReference>
<dbReference type="Proteomes" id="UP000593567">
    <property type="component" value="Unassembled WGS sequence"/>
</dbReference>
<protein>
    <submittedName>
        <fullName evidence="2">Uncharacterized protein</fullName>
    </submittedName>
</protein>
<proteinExistence type="predicted"/>
<accession>A0A7J7KE85</accession>
<evidence type="ECO:0000313" key="2">
    <source>
        <dbReference type="EMBL" id="KAF6036949.1"/>
    </source>
</evidence>
<dbReference type="AlphaFoldDB" id="A0A7J7KE85"/>
<evidence type="ECO:0000256" key="1">
    <source>
        <dbReference type="SAM" id="MobiDB-lite"/>
    </source>
</evidence>